<feature type="transmembrane region" description="Helical" evidence="10">
    <location>
        <begin position="15"/>
        <end position="34"/>
    </location>
</feature>
<organism evidence="11 12">
    <name type="scientific">Variovorax defluvii</name>
    <dbReference type="NCBI Taxonomy" id="913761"/>
    <lineage>
        <taxon>Bacteria</taxon>
        <taxon>Pseudomonadati</taxon>
        <taxon>Pseudomonadota</taxon>
        <taxon>Betaproteobacteria</taxon>
        <taxon>Burkholderiales</taxon>
        <taxon>Comamonadaceae</taxon>
        <taxon>Variovorax</taxon>
    </lineage>
</organism>
<evidence type="ECO:0000313" key="12">
    <source>
        <dbReference type="Proteomes" id="UP001500975"/>
    </source>
</evidence>
<dbReference type="RefSeq" id="WP_345539435.1">
    <property type="nucleotide sequence ID" value="NZ_BAABGJ010000057.1"/>
</dbReference>
<evidence type="ECO:0000256" key="3">
    <source>
        <dbReference type="ARBA" id="ARBA00021717"/>
    </source>
</evidence>
<reference evidence="12" key="1">
    <citation type="journal article" date="2019" name="Int. J. Syst. Evol. Microbiol.">
        <title>The Global Catalogue of Microorganisms (GCM) 10K type strain sequencing project: providing services to taxonomists for standard genome sequencing and annotation.</title>
        <authorList>
            <consortium name="The Broad Institute Genomics Platform"/>
            <consortium name="The Broad Institute Genome Sequencing Center for Infectious Disease"/>
            <person name="Wu L."/>
            <person name="Ma J."/>
        </authorList>
    </citation>
    <scope>NUCLEOTIDE SEQUENCE [LARGE SCALE GENOMIC DNA]</scope>
    <source>
        <strain evidence="12">JCM 17804</strain>
    </source>
</reference>
<evidence type="ECO:0000256" key="10">
    <source>
        <dbReference type="RuleBase" id="RU362071"/>
    </source>
</evidence>
<evidence type="ECO:0000256" key="6">
    <source>
        <dbReference type="ARBA" id="ARBA00022989"/>
    </source>
</evidence>
<feature type="transmembrane region" description="Helical" evidence="10">
    <location>
        <begin position="125"/>
        <end position="145"/>
    </location>
</feature>
<keyword evidence="8 10" id="KW-0975">Bacterial flagellum</keyword>
<dbReference type="PANTHER" id="PTHR30065">
    <property type="entry name" value="FLAGELLAR BIOSYNTHETIC PROTEIN FLIR"/>
    <property type="match status" value="1"/>
</dbReference>
<name>A0ABP8I0B3_9BURK</name>
<feature type="transmembrane region" description="Helical" evidence="10">
    <location>
        <begin position="216"/>
        <end position="238"/>
    </location>
</feature>
<protein>
    <recommendedName>
        <fullName evidence="3 9">Flagellar biosynthetic protein FliR</fullName>
    </recommendedName>
</protein>
<evidence type="ECO:0000256" key="7">
    <source>
        <dbReference type="ARBA" id="ARBA00023136"/>
    </source>
</evidence>
<evidence type="ECO:0000256" key="5">
    <source>
        <dbReference type="ARBA" id="ARBA00022692"/>
    </source>
</evidence>
<keyword evidence="11" id="KW-0969">Cilium</keyword>
<gene>
    <name evidence="11" type="primary">fliR</name>
    <name evidence="11" type="ORF">GCM10023165_34450</name>
</gene>
<dbReference type="NCBIfam" id="TIGR01400">
    <property type="entry name" value="fliR"/>
    <property type="match status" value="1"/>
</dbReference>
<dbReference type="Proteomes" id="UP001500975">
    <property type="component" value="Unassembled WGS sequence"/>
</dbReference>
<evidence type="ECO:0000256" key="4">
    <source>
        <dbReference type="ARBA" id="ARBA00022475"/>
    </source>
</evidence>
<keyword evidence="5 10" id="KW-0812">Transmembrane</keyword>
<proteinExistence type="inferred from homology"/>
<comment type="subcellular location">
    <subcellularLocation>
        <location evidence="10">Cell membrane</location>
        <topology evidence="10">Multi-pass membrane protein</topology>
    </subcellularLocation>
    <subcellularLocation>
        <location evidence="10">Bacterial flagellum basal body</location>
    </subcellularLocation>
</comment>
<feature type="transmembrane region" description="Helical" evidence="10">
    <location>
        <begin position="46"/>
        <end position="63"/>
    </location>
</feature>
<dbReference type="InterPro" id="IPR002010">
    <property type="entry name" value="T3SS_IM_R"/>
</dbReference>
<sequence length="265" mass="27794">MGASVFSVTSAELNAWVVAFLWPFVRMLALIGTAPIFGEPTVPRRVKVALAALLAVALAPTLPPLPQVPVISIGGVWIMVQQVLIGAAMGFAMRMVFAAVLAAGEYVGLQMGLSFASFFDPMSGGATMVVARLLHMLAMLIFLAVDGHLLLVTALAQSFQTVPIADTPLAAQGWLLLVHGGAQIFATGFMLALPLITALLTLNLAMGILNRASPQFSIFAVGFPLTLLAGIAMLQLLMPQLGAFLGPRFAGGLASLVEMTQALRR</sequence>
<feature type="transmembrane region" description="Helical" evidence="10">
    <location>
        <begin position="184"/>
        <end position="204"/>
    </location>
</feature>
<evidence type="ECO:0000256" key="1">
    <source>
        <dbReference type="ARBA" id="ARBA00002578"/>
    </source>
</evidence>
<accession>A0ABP8I0B3</accession>
<keyword evidence="11" id="KW-0966">Cell projection</keyword>
<evidence type="ECO:0000256" key="2">
    <source>
        <dbReference type="ARBA" id="ARBA00009772"/>
    </source>
</evidence>
<comment type="function">
    <text evidence="1 10">Role in flagellar biosynthesis.</text>
</comment>
<dbReference type="PANTHER" id="PTHR30065:SF8">
    <property type="entry name" value="FLAGELLAR BIOSYNTHETIC PROTEIN FLIR"/>
    <property type="match status" value="1"/>
</dbReference>
<keyword evidence="11" id="KW-0282">Flagellum</keyword>
<keyword evidence="12" id="KW-1185">Reference proteome</keyword>
<evidence type="ECO:0000256" key="8">
    <source>
        <dbReference type="ARBA" id="ARBA00023143"/>
    </source>
</evidence>
<feature type="transmembrane region" description="Helical" evidence="10">
    <location>
        <begin position="83"/>
        <end position="104"/>
    </location>
</feature>
<comment type="caution">
    <text evidence="11">The sequence shown here is derived from an EMBL/GenBank/DDBJ whole genome shotgun (WGS) entry which is preliminary data.</text>
</comment>
<keyword evidence="6 10" id="KW-1133">Transmembrane helix</keyword>
<dbReference type="InterPro" id="IPR006303">
    <property type="entry name" value="FliR"/>
</dbReference>
<dbReference type="Pfam" id="PF01311">
    <property type="entry name" value="Bac_export_1"/>
    <property type="match status" value="1"/>
</dbReference>
<evidence type="ECO:0000313" key="11">
    <source>
        <dbReference type="EMBL" id="GAA4348533.1"/>
    </source>
</evidence>
<dbReference type="PRINTS" id="PR00953">
    <property type="entry name" value="TYPE3IMRPROT"/>
</dbReference>
<keyword evidence="7 10" id="KW-0472">Membrane</keyword>
<keyword evidence="4 10" id="KW-1003">Cell membrane</keyword>
<comment type="similarity">
    <text evidence="2 10">Belongs to the FliR/MopE/SpaR family.</text>
</comment>
<dbReference type="EMBL" id="BAABGJ010000057">
    <property type="protein sequence ID" value="GAA4348533.1"/>
    <property type="molecule type" value="Genomic_DNA"/>
</dbReference>
<evidence type="ECO:0000256" key="9">
    <source>
        <dbReference type="NCBIfam" id="TIGR01400"/>
    </source>
</evidence>